<gene>
    <name evidence="14" type="primary">bfr</name>
    <name evidence="14" type="ORF">CFN16_21900</name>
    <name evidence="15" type="ORF">QS95_04245</name>
</gene>
<dbReference type="Gene3D" id="1.20.1260.10">
    <property type="match status" value="1"/>
</dbReference>
<feature type="binding site" evidence="11">
    <location>
        <position position="130"/>
    </location>
    <ligand>
        <name>Fe cation</name>
        <dbReference type="ChEBI" id="CHEBI:24875"/>
        <label>2</label>
    </ligand>
</feature>
<evidence type="ECO:0000256" key="4">
    <source>
        <dbReference type="ARBA" id="ARBA00022496"/>
    </source>
</evidence>
<feature type="binding site" evidence="11">
    <location>
        <position position="94"/>
    </location>
    <ligand>
        <name>Fe cation</name>
        <dbReference type="ChEBI" id="CHEBI:24875"/>
        <label>2</label>
    </ligand>
</feature>
<dbReference type="NCBIfam" id="TIGR00754">
    <property type="entry name" value="bfr"/>
    <property type="match status" value="1"/>
</dbReference>
<reference evidence="15 16" key="1">
    <citation type="submission" date="2014-11" db="EMBL/GenBank/DDBJ databases">
        <title>Draft genome sequence of Pseudomonas fluorescens strains SF4c SF39a.</title>
        <authorList>
            <person name="Underwood G.E."/>
            <person name="Ly L.K."/>
            <person name="Bitzer A.S."/>
            <person name="Godino A."/>
            <person name="Bucci V."/>
            <person name="Fischer S."/>
            <person name="Silby M.W."/>
        </authorList>
    </citation>
    <scope>NUCLEOTIDE SEQUENCE [LARGE SCALE GENOMIC DNA]</scope>
    <source>
        <strain evidence="15 16">SF4c</strain>
    </source>
</reference>
<evidence type="ECO:0000256" key="2">
    <source>
        <dbReference type="ARBA" id="ARBA00008093"/>
    </source>
</evidence>
<dbReference type="PANTHER" id="PTHR30295">
    <property type="entry name" value="BACTERIOFERRITIN"/>
    <property type="match status" value="1"/>
</dbReference>
<keyword evidence="4" id="KW-0410">Iron transport</keyword>
<evidence type="ECO:0000256" key="3">
    <source>
        <dbReference type="ARBA" id="ARBA00022434"/>
    </source>
</evidence>
<dbReference type="Pfam" id="PF00210">
    <property type="entry name" value="Ferritin"/>
    <property type="match status" value="1"/>
</dbReference>
<dbReference type="InterPro" id="IPR008331">
    <property type="entry name" value="Ferritin_DPS_dom"/>
</dbReference>
<evidence type="ECO:0000256" key="9">
    <source>
        <dbReference type="ARBA" id="ARBA00036243"/>
    </source>
</evidence>
<dbReference type="GO" id="GO:0020037">
    <property type="term" value="F:heme binding"/>
    <property type="evidence" value="ECO:0007669"/>
    <property type="project" value="TreeGrafter"/>
</dbReference>
<feature type="binding site" evidence="11">
    <location>
        <position position="50"/>
    </location>
    <ligand>
        <name>Fe cation</name>
        <dbReference type="ChEBI" id="CHEBI:24875"/>
        <label>3</label>
    </ligand>
</feature>
<dbReference type="GO" id="GO:0005829">
    <property type="term" value="C:cytosol"/>
    <property type="evidence" value="ECO:0007669"/>
    <property type="project" value="TreeGrafter"/>
</dbReference>
<feature type="binding site" evidence="11">
    <location>
        <position position="54"/>
    </location>
    <ligand>
        <name>Fe cation</name>
        <dbReference type="ChEBI" id="CHEBI:24875"/>
        <label>1</label>
    </ligand>
</feature>
<dbReference type="OrthoDB" id="9800505at2"/>
<keyword evidence="3 10" id="KW-0409">Iron storage</keyword>
<comment type="cofactor">
    <cofactor evidence="1">
        <name>heme b</name>
        <dbReference type="ChEBI" id="CHEBI:60344"/>
    </cofactor>
</comment>
<evidence type="ECO:0000256" key="5">
    <source>
        <dbReference type="ARBA" id="ARBA00022617"/>
    </source>
</evidence>
<feature type="binding site" evidence="11">
    <location>
        <position position="51"/>
    </location>
    <ligand>
        <name>Fe cation</name>
        <dbReference type="ChEBI" id="CHEBI:24875"/>
        <label>1</label>
    </ligand>
</feature>
<reference evidence="14 17" key="2">
    <citation type="submission" date="2017-07" db="EMBL/GenBank/DDBJ databases">
        <title>Genome sequence of Pseudomonas NEP1.</title>
        <authorList>
            <person name="Nascimento F.X."/>
        </authorList>
    </citation>
    <scope>NUCLEOTIDE SEQUENCE [LARGE SCALE GENOMIC DNA]</scope>
    <source>
        <strain evidence="14 17">NEP1</strain>
    </source>
</reference>
<sequence length="158" mass="18173">MKGDVTVIQHLNKILANELVAINQYFLHARMYEDWGLNKLGKHEYHESIDEMKHADKLIKRILFLEGLPNVQDLGKLHIGEHTKEMLECDLRIEKTGHADLKAAIAHCESVGDFGSRELLEDILESEEEHIDWLETQLGLIDKVGLENYLQSQMGEDE</sequence>
<feature type="domain" description="Ferritin-like diiron" evidence="13">
    <location>
        <begin position="1"/>
        <end position="145"/>
    </location>
</feature>
<comment type="similarity">
    <text evidence="2 10 12">Belongs to the bacterioferritin family.</text>
</comment>
<evidence type="ECO:0000256" key="12">
    <source>
        <dbReference type="RuleBase" id="RU000623"/>
    </source>
</evidence>
<evidence type="ECO:0000313" key="14">
    <source>
        <dbReference type="EMBL" id="AXJ06683.1"/>
    </source>
</evidence>
<dbReference type="GO" id="GO:0004322">
    <property type="term" value="F:ferroxidase activity"/>
    <property type="evidence" value="ECO:0007669"/>
    <property type="project" value="UniProtKB-EC"/>
</dbReference>
<dbReference type="GO" id="GO:0140315">
    <property type="term" value="F:iron ion sequestering activity"/>
    <property type="evidence" value="ECO:0007669"/>
    <property type="project" value="UniProtKB-ARBA"/>
</dbReference>
<protein>
    <recommendedName>
        <fullName evidence="10 12">Bacterioferritin</fullName>
        <ecNumber evidence="10">1.16.3.1</ecNumber>
    </recommendedName>
</protein>
<dbReference type="InterPro" id="IPR002024">
    <property type="entry name" value="Bacterioferritin"/>
</dbReference>
<dbReference type="EC" id="1.16.3.1" evidence="10"/>
<dbReference type="PANTHER" id="PTHR30295:SF0">
    <property type="entry name" value="BACTERIOFERRITIN"/>
    <property type="match status" value="1"/>
</dbReference>
<evidence type="ECO:0000256" key="8">
    <source>
        <dbReference type="ARBA" id="ARBA00023065"/>
    </source>
</evidence>
<evidence type="ECO:0000313" key="16">
    <source>
        <dbReference type="Proteomes" id="UP000031587"/>
    </source>
</evidence>
<keyword evidence="7 10" id="KW-0408">Iron</keyword>
<dbReference type="AlphaFoldDB" id="A0A0C1X3L1"/>
<dbReference type="FunFam" id="1.20.1260.10:FF:000005">
    <property type="entry name" value="Bacterioferritin"/>
    <property type="match status" value="1"/>
</dbReference>
<name>A0A0C1X3L1_PSEFL</name>
<dbReference type="InterPro" id="IPR009078">
    <property type="entry name" value="Ferritin-like_SF"/>
</dbReference>
<feature type="binding site" evidence="11">
    <location>
        <position position="127"/>
    </location>
    <ligand>
        <name>Fe cation</name>
        <dbReference type="ChEBI" id="CHEBI:24875"/>
        <label>1</label>
    </ligand>
</feature>
<feature type="binding site" evidence="11">
    <location>
        <position position="127"/>
    </location>
    <ligand>
        <name>Fe cation</name>
        <dbReference type="ChEBI" id="CHEBI:24875"/>
        <label>2</label>
    </ligand>
</feature>
<dbReference type="EMBL" id="CP022313">
    <property type="protein sequence ID" value="AXJ06683.1"/>
    <property type="molecule type" value="Genomic_DNA"/>
</dbReference>
<evidence type="ECO:0000256" key="6">
    <source>
        <dbReference type="ARBA" id="ARBA00022723"/>
    </source>
</evidence>
<evidence type="ECO:0000313" key="15">
    <source>
        <dbReference type="EMBL" id="KIF63092.1"/>
    </source>
</evidence>
<dbReference type="CDD" id="cd00907">
    <property type="entry name" value="Bacterioferritin"/>
    <property type="match status" value="1"/>
</dbReference>
<organism evidence="14 17">
    <name type="scientific">Pseudomonas fluorescens</name>
    <dbReference type="NCBI Taxonomy" id="294"/>
    <lineage>
        <taxon>Bacteria</taxon>
        <taxon>Pseudomonadati</taxon>
        <taxon>Pseudomonadota</taxon>
        <taxon>Gammaproteobacteria</taxon>
        <taxon>Pseudomonadales</taxon>
        <taxon>Pseudomonadaceae</taxon>
        <taxon>Pseudomonas</taxon>
    </lineage>
</organism>
<feature type="binding site" description="axial binding residue" evidence="11">
    <location>
        <position position="52"/>
    </location>
    <ligand>
        <name>heme b</name>
        <dbReference type="ChEBI" id="CHEBI:60344"/>
        <note>ligand shared between dimeric partners</note>
    </ligand>
    <ligandPart>
        <name>Fe</name>
        <dbReference type="ChEBI" id="CHEBI:18248"/>
    </ligandPart>
</feature>
<evidence type="ECO:0000256" key="10">
    <source>
        <dbReference type="PIRNR" id="PIRNR002560"/>
    </source>
</evidence>
<dbReference type="GO" id="GO:0008199">
    <property type="term" value="F:ferric iron binding"/>
    <property type="evidence" value="ECO:0007669"/>
    <property type="project" value="InterPro"/>
</dbReference>
<evidence type="ECO:0000256" key="1">
    <source>
        <dbReference type="ARBA" id="ARBA00001970"/>
    </source>
</evidence>
<dbReference type="RefSeq" id="WP_011335740.1">
    <property type="nucleotide sequence ID" value="NZ_CP022313.1"/>
</dbReference>
<dbReference type="PRINTS" id="PR00601">
    <property type="entry name" value="BACFERRITIN"/>
</dbReference>
<proteinExistence type="inferred from homology"/>
<comment type="function">
    <text evidence="10">Iron-storage protein, whose ferroxidase center binds Fe(2+), oxidizes it using dioxygen to Fe(3+), and participates in the subsequent Fe(3+) oxide mineral core formation within the central cavity of the BFR protein shell.</text>
</comment>
<evidence type="ECO:0000256" key="11">
    <source>
        <dbReference type="PIRSR" id="PIRSR002560-1"/>
    </source>
</evidence>
<accession>A0A0C1X3L1</accession>
<keyword evidence="8" id="KW-0813">Transport</keyword>
<evidence type="ECO:0000259" key="13">
    <source>
        <dbReference type="PROSITE" id="PS50905"/>
    </source>
</evidence>
<keyword evidence="5 12" id="KW-0349">Heme</keyword>
<evidence type="ECO:0000313" key="17">
    <source>
        <dbReference type="Proteomes" id="UP000254535"/>
    </source>
</evidence>
<dbReference type="GO" id="GO:0006826">
    <property type="term" value="P:iron ion transport"/>
    <property type="evidence" value="ECO:0007669"/>
    <property type="project" value="UniProtKB-KW"/>
</dbReference>
<keyword evidence="6 10" id="KW-0479">Metal-binding</keyword>
<dbReference type="PIRSF" id="PIRSF002560">
    <property type="entry name" value="Bacterioferritin"/>
    <property type="match status" value="1"/>
</dbReference>
<dbReference type="InterPro" id="IPR009040">
    <property type="entry name" value="Ferritin-like_diiron"/>
</dbReference>
<comment type="catalytic activity">
    <reaction evidence="10">
        <text>4 Fe(2+) + O2 + 4 H(+) = 4 Fe(3+) + 2 H2O</text>
        <dbReference type="Rhea" id="RHEA:11148"/>
        <dbReference type="ChEBI" id="CHEBI:15377"/>
        <dbReference type="ChEBI" id="CHEBI:15378"/>
        <dbReference type="ChEBI" id="CHEBI:15379"/>
        <dbReference type="ChEBI" id="CHEBI:29033"/>
        <dbReference type="ChEBI" id="CHEBI:29034"/>
        <dbReference type="EC" id="1.16.3.1"/>
    </reaction>
</comment>
<dbReference type="GO" id="GO:0006879">
    <property type="term" value="P:intracellular iron ion homeostasis"/>
    <property type="evidence" value="ECO:0007669"/>
    <property type="project" value="UniProtKB-KW"/>
</dbReference>
<evidence type="ECO:0000256" key="7">
    <source>
        <dbReference type="ARBA" id="ARBA00023004"/>
    </source>
</evidence>
<comment type="catalytic activity">
    <reaction evidence="9">
        <text>Fe(2+)(in) = Fe(2+)(out)</text>
        <dbReference type="Rhea" id="RHEA:28486"/>
        <dbReference type="ChEBI" id="CHEBI:29033"/>
    </reaction>
</comment>
<dbReference type="PROSITE" id="PS50905">
    <property type="entry name" value="FERRITIN_LIKE"/>
    <property type="match status" value="1"/>
</dbReference>
<feature type="binding site" evidence="11">
    <location>
        <position position="51"/>
    </location>
    <ligand>
        <name>Fe cation</name>
        <dbReference type="ChEBI" id="CHEBI:24875"/>
        <label>2</label>
    </ligand>
</feature>
<feature type="binding site" evidence="11">
    <location>
        <position position="46"/>
    </location>
    <ligand>
        <name>Fe cation</name>
        <dbReference type="ChEBI" id="CHEBI:24875"/>
        <label>3</label>
    </ligand>
</feature>
<dbReference type="Proteomes" id="UP000031587">
    <property type="component" value="Unassembled WGS sequence"/>
</dbReference>
<keyword evidence="8" id="KW-0406">Ion transport</keyword>
<feature type="binding site" evidence="11">
    <location>
        <position position="18"/>
    </location>
    <ligand>
        <name>Fe cation</name>
        <dbReference type="ChEBI" id="CHEBI:24875"/>
        <label>1</label>
    </ligand>
</feature>
<dbReference type="InterPro" id="IPR012347">
    <property type="entry name" value="Ferritin-like"/>
</dbReference>
<dbReference type="EMBL" id="JTGH01000004">
    <property type="protein sequence ID" value="KIF63092.1"/>
    <property type="molecule type" value="Genomic_DNA"/>
</dbReference>
<dbReference type="PROSITE" id="PS00549">
    <property type="entry name" value="BACTERIOFERRITIN"/>
    <property type="match status" value="1"/>
</dbReference>
<dbReference type="Proteomes" id="UP000254535">
    <property type="component" value="Chromosome"/>
</dbReference>
<dbReference type="SUPFAM" id="SSF47240">
    <property type="entry name" value="Ferritin-like"/>
    <property type="match status" value="1"/>
</dbReference>